<dbReference type="Pfam" id="PF13540">
    <property type="entry name" value="RCC1_2"/>
    <property type="match status" value="2"/>
</dbReference>
<dbReference type="PROSITE" id="PS50012">
    <property type="entry name" value="RCC1_3"/>
    <property type="match status" value="2"/>
</dbReference>
<comment type="caution">
    <text evidence="2">The sequence shown here is derived from an EMBL/GenBank/DDBJ whole genome shotgun (WGS) entry which is preliminary data.</text>
</comment>
<keyword evidence="3" id="KW-1185">Reference proteome</keyword>
<keyword evidence="1" id="KW-0732">Signal</keyword>
<evidence type="ECO:0000313" key="3">
    <source>
        <dbReference type="Proteomes" id="UP000244223"/>
    </source>
</evidence>
<feature type="chain" id="PRO_5030949181" evidence="1">
    <location>
        <begin position="18"/>
        <end position="208"/>
    </location>
</feature>
<dbReference type="InterPro" id="IPR051553">
    <property type="entry name" value="Ran_GTPase-activating"/>
</dbReference>
<sequence length="208" mass="22663">MRCLAYLMISISLGSCSYFLPSTTPTMFGLLADRGDTRPFEQPLSINTQPKRLALGHSFAIGVKEDGTVWSWGRGGSGVLGTGYTSRDIPQAIPNMTNFLEVAVGSEHVLALRKDGTVWSWGDNKKGQLGYKADGVPYGEPANLQYDPQQLTPKQIPELKDVVSIAAVGTHSYALSKQGDVYQWGKETFNNDAMALMILARKLDSCTL</sequence>
<accession>A0A2T5ISY5</accession>
<dbReference type="GO" id="GO:0005085">
    <property type="term" value="F:guanyl-nucleotide exchange factor activity"/>
    <property type="evidence" value="ECO:0007669"/>
    <property type="project" value="TreeGrafter"/>
</dbReference>
<evidence type="ECO:0000256" key="1">
    <source>
        <dbReference type="SAM" id="SignalP"/>
    </source>
</evidence>
<dbReference type="InterPro" id="IPR009091">
    <property type="entry name" value="RCC1/BLIP-II"/>
</dbReference>
<dbReference type="Gene3D" id="2.130.10.30">
    <property type="entry name" value="Regulator of chromosome condensation 1/beta-lactamase-inhibitor protein II"/>
    <property type="match status" value="1"/>
</dbReference>
<evidence type="ECO:0000313" key="2">
    <source>
        <dbReference type="EMBL" id="PTQ86943.1"/>
    </source>
</evidence>
<gene>
    <name evidence="2" type="ORF">C8N29_1261</name>
</gene>
<dbReference type="AlphaFoldDB" id="A0A2T5ISY5"/>
<feature type="signal peptide" evidence="1">
    <location>
        <begin position="1"/>
        <end position="17"/>
    </location>
</feature>
<dbReference type="Proteomes" id="UP000244223">
    <property type="component" value="Unassembled WGS sequence"/>
</dbReference>
<dbReference type="PANTHER" id="PTHR45982:SF1">
    <property type="entry name" value="REGULATOR OF CHROMOSOME CONDENSATION"/>
    <property type="match status" value="1"/>
</dbReference>
<dbReference type="PANTHER" id="PTHR45982">
    <property type="entry name" value="REGULATOR OF CHROMOSOME CONDENSATION"/>
    <property type="match status" value="1"/>
</dbReference>
<dbReference type="PROSITE" id="PS51257">
    <property type="entry name" value="PROKAR_LIPOPROTEIN"/>
    <property type="match status" value="1"/>
</dbReference>
<dbReference type="PRINTS" id="PR00633">
    <property type="entry name" value="RCCNDNSATION"/>
</dbReference>
<name>A0A2T5ISY5_9GAMM</name>
<dbReference type="EMBL" id="QAON01000026">
    <property type="protein sequence ID" value="PTQ86943.1"/>
    <property type="molecule type" value="Genomic_DNA"/>
</dbReference>
<proteinExistence type="predicted"/>
<organism evidence="2 3">
    <name type="scientific">Agitococcus lubricus</name>
    <dbReference type="NCBI Taxonomy" id="1077255"/>
    <lineage>
        <taxon>Bacteria</taxon>
        <taxon>Pseudomonadati</taxon>
        <taxon>Pseudomonadota</taxon>
        <taxon>Gammaproteobacteria</taxon>
        <taxon>Moraxellales</taxon>
        <taxon>Moraxellaceae</taxon>
        <taxon>Agitococcus</taxon>
    </lineage>
</organism>
<reference evidence="2 3" key="1">
    <citation type="submission" date="2018-04" db="EMBL/GenBank/DDBJ databases">
        <title>Genomic Encyclopedia of Archaeal and Bacterial Type Strains, Phase II (KMG-II): from individual species to whole genera.</title>
        <authorList>
            <person name="Goeker M."/>
        </authorList>
    </citation>
    <scope>NUCLEOTIDE SEQUENCE [LARGE SCALE GENOMIC DNA]</scope>
    <source>
        <strain evidence="2 3">DSM 5822</strain>
    </source>
</reference>
<protein>
    <submittedName>
        <fullName evidence="2">Regulator of chromosome condensation (RCC1) repeat-containing protein</fullName>
    </submittedName>
</protein>
<dbReference type="InterPro" id="IPR000408">
    <property type="entry name" value="Reg_chr_condens"/>
</dbReference>
<dbReference type="SUPFAM" id="SSF50985">
    <property type="entry name" value="RCC1/BLIP-II"/>
    <property type="match status" value="1"/>
</dbReference>
<dbReference type="GO" id="GO:0005737">
    <property type="term" value="C:cytoplasm"/>
    <property type="evidence" value="ECO:0007669"/>
    <property type="project" value="TreeGrafter"/>
</dbReference>